<dbReference type="EMBL" id="OU900102">
    <property type="protein sequence ID" value="CAG9864864.1"/>
    <property type="molecule type" value="Genomic_DNA"/>
</dbReference>
<evidence type="ECO:0000313" key="2">
    <source>
        <dbReference type="EMBL" id="CAG9859989.1"/>
    </source>
</evidence>
<reference evidence="2" key="1">
    <citation type="submission" date="2022-01" db="EMBL/GenBank/DDBJ databases">
        <authorList>
            <person name="King R."/>
        </authorList>
    </citation>
    <scope>NUCLEOTIDE SEQUENCE</scope>
</reference>
<feature type="non-terminal residue" evidence="2">
    <location>
        <position position="1"/>
    </location>
</feature>
<protein>
    <submittedName>
        <fullName evidence="1 2">Uncharacterized protein</fullName>
    </submittedName>
</protein>
<evidence type="ECO:0000313" key="4">
    <source>
        <dbReference type="EMBL" id="CAG9860665.1"/>
    </source>
</evidence>
<gene>
    <name evidence="5" type="ORF">PHYEVI_LOCUS11114</name>
    <name evidence="1" type="ORF">PHYEVI_LOCUS1333</name>
    <name evidence="2" type="ORF">PHYEVI_LOCUS6348</name>
    <name evidence="3" type="ORF">PHYEVI_LOCUS6419</name>
    <name evidence="4" type="ORF">PHYEVI_LOCUS7014</name>
</gene>
<evidence type="ECO:0000313" key="6">
    <source>
        <dbReference type="Proteomes" id="UP001153712"/>
    </source>
</evidence>
<dbReference type="AlphaFoldDB" id="A0A9N9TNI3"/>
<dbReference type="EMBL" id="OU900096">
    <property type="protein sequence ID" value="CAG9859989.1"/>
    <property type="molecule type" value="Genomic_DNA"/>
</dbReference>
<accession>A0A9N9TNI3</accession>
<dbReference type="EMBL" id="OU900094">
    <property type="protein sequence ID" value="CAG9854872.1"/>
    <property type="molecule type" value="Genomic_DNA"/>
</dbReference>
<dbReference type="Proteomes" id="UP001153712">
    <property type="component" value="Chromosome 3"/>
</dbReference>
<evidence type="ECO:0000313" key="1">
    <source>
        <dbReference type="EMBL" id="CAG9854872.1"/>
    </source>
</evidence>
<dbReference type="Proteomes" id="UP001153712">
    <property type="component" value="Chromosome 1"/>
</dbReference>
<evidence type="ECO:0000313" key="3">
    <source>
        <dbReference type="EMBL" id="CAG9860062.1"/>
    </source>
</evidence>
<sequence length="58" mass="6663">DLILNTNVKPKGDISATTSRFIQNVCPKDICETCIRLLKFENLSSEEFDVCSMYWNFA</sequence>
<dbReference type="EMBL" id="OU900096">
    <property type="protein sequence ID" value="CAG9860665.1"/>
    <property type="molecule type" value="Genomic_DNA"/>
</dbReference>
<keyword evidence="6" id="KW-1185">Reference proteome</keyword>
<proteinExistence type="predicted"/>
<organism evidence="2 6">
    <name type="scientific">Phyllotreta striolata</name>
    <name type="common">Striped flea beetle</name>
    <name type="synonym">Crioceris striolata</name>
    <dbReference type="NCBI Taxonomy" id="444603"/>
    <lineage>
        <taxon>Eukaryota</taxon>
        <taxon>Metazoa</taxon>
        <taxon>Ecdysozoa</taxon>
        <taxon>Arthropoda</taxon>
        <taxon>Hexapoda</taxon>
        <taxon>Insecta</taxon>
        <taxon>Pterygota</taxon>
        <taxon>Neoptera</taxon>
        <taxon>Endopterygota</taxon>
        <taxon>Coleoptera</taxon>
        <taxon>Polyphaga</taxon>
        <taxon>Cucujiformia</taxon>
        <taxon>Chrysomeloidea</taxon>
        <taxon>Chrysomelidae</taxon>
        <taxon>Galerucinae</taxon>
        <taxon>Alticini</taxon>
        <taxon>Phyllotreta</taxon>
    </lineage>
</organism>
<dbReference type="Proteomes" id="UP001153712">
    <property type="component" value="Chromosome 9"/>
</dbReference>
<dbReference type="EMBL" id="OU900096">
    <property type="protein sequence ID" value="CAG9860062.1"/>
    <property type="molecule type" value="Genomic_DNA"/>
</dbReference>
<name>A0A9N9TNI3_PHYSR</name>
<evidence type="ECO:0000313" key="5">
    <source>
        <dbReference type="EMBL" id="CAG9864864.1"/>
    </source>
</evidence>